<sequence length="74" mass="7762">MWIKITAAFIDKEAADPADANVPAGKKLNVTADRGQHLIDLGLAELADAEETSDQPAGGTSSEAKKGARRAEQE</sequence>
<dbReference type="EMBL" id="CP060122">
    <property type="protein sequence ID" value="QNG44704.1"/>
    <property type="molecule type" value="Genomic_DNA"/>
</dbReference>
<reference evidence="2 3" key="1">
    <citation type="submission" date="2020-07" db="EMBL/GenBank/DDBJ databases">
        <title>Whole genome sequence of Sphingobium yanoikuyae A3.</title>
        <authorList>
            <person name="Han S.-S."/>
        </authorList>
    </citation>
    <scope>NUCLEOTIDE SEQUENCE [LARGE SCALE GENOMIC DNA]</scope>
    <source>
        <strain evidence="2 3">A3</strain>
    </source>
</reference>
<feature type="compositionally biased region" description="Basic and acidic residues" evidence="1">
    <location>
        <begin position="63"/>
        <end position="74"/>
    </location>
</feature>
<dbReference type="Proteomes" id="UP000515377">
    <property type="component" value="Chromosome"/>
</dbReference>
<accession>A0A9X7UA74</accession>
<dbReference type="AlphaFoldDB" id="A0A9X7UA74"/>
<evidence type="ECO:0000313" key="3">
    <source>
        <dbReference type="Proteomes" id="UP000515377"/>
    </source>
</evidence>
<organism evidence="2 3">
    <name type="scientific">Sphingobium yanoikuyae</name>
    <name type="common">Sphingomonas yanoikuyae</name>
    <dbReference type="NCBI Taxonomy" id="13690"/>
    <lineage>
        <taxon>Bacteria</taxon>
        <taxon>Pseudomonadati</taxon>
        <taxon>Pseudomonadota</taxon>
        <taxon>Alphaproteobacteria</taxon>
        <taxon>Sphingomonadales</taxon>
        <taxon>Sphingomonadaceae</taxon>
        <taxon>Sphingobium</taxon>
    </lineage>
</organism>
<protein>
    <submittedName>
        <fullName evidence="2">Uncharacterized protein</fullName>
    </submittedName>
</protein>
<gene>
    <name evidence="2" type="ORF">H3V42_23090</name>
</gene>
<evidence type="ECO:0000313" key="2">
    <source>
        <dbReference type="EMBL" id="QNG44704.1"/>
    </source>
</evidence>
<feature type="region of interest" description="Disordered" evidence="1">
    <location>
        <begin position="47"/>
        <end position="74"/>
    </location>
</feature>
<proteinExistence type="predicted"/>
<evidence type="ECO:0000256" key="1">
    <source>
        <dbReference type="SAM" id="MobiDB-lite"/>
    </source>
</evidence>
<name>A0A9X7UA74_SPHYA</name>